<keyword evidence="2" id="KW-1185">Reference proteome</keyword>
<reference evidence="1 2" key="1">
    <citation type="journal article" date="2023" name="Ecotoxicol. Environ. Saf.">
        <title>Mercury remediation potential of mercury-resistant strain Rheinheimera metallidurans sp. nov. isolated from a municipal waste dumping site.</title>
        <authorList>
            <person name="Yadav V."/>
            <person name="Manjhi A."/>
            <person name="Vadakedath N."/>
        </authorList>
    </citation>
    <scope>NUCLEOTIDE SEQUENCE [LARGE SCALE GENOMIC DNA]</scope>
    <source>
        <strain evidence="1 2">E-49</strain>
    </source>
</reference>
<dbReference type="RefSeq" id="WP_335737366.1">
    <property type="nucleotide sequence ID" value="NZ_JALAAR010000017.1"/>
</dbReference>
<organism evidence="1 2">
    <name type="scientific">Rheinheimera muenzenbergensis</name>
    <dbReference type="NCBI Taxonomy" id="1193628"/>
    <lineage>
        <taxon>Bacteria</taxon>
        <taxon>Pseudomonadati</taxon>
        <taxon>Pseudomonadota</taxon>
        <taxon>Gammaproteobacteria</taxon>
        <taxon>Chromatiales</taxon>
        <taxon>Chromatiaceae</taxon>
        <taxon>Rheinheimera</taxon>
    </lineage>
</organism>
<gene>
    <name evidence="1" type="ORF">MN202_16780</name>
</gene>
<evidence type="ECO:0000313" key="1">
    <source>
        <dbReference type="EMBL" id="MEH8018900.1"/>
    </source>
</evidence>
<name>A0ABU8CA89_9GAMM</name>
<proteinExistence type="predicted"/>
<dbReference type="Proteomes" id="UP001375382">
    <property type="component" value="Unassembled WGS sequence"/>
</dbReference>
<accession>A0ABU8CA89</accession>
<dbReference type="EMBL" id="JALAAR010000017">
    <property type="protein sequence ID" value="MEH8018900.1"/>
    <property type="molecule type" value="Genomic_DNA"/>
</dbReference>
<evidence type="ECO:0000313" key="2">
    <source>
        <dbReference type="Proteomes" id="UP001375382"/>
    </source>
</evidence>
<comment type="caution">
    <text evidence="1">The sequence shown here is derived from an EMBL/GenBank/DDBJ whole genome shotgun (WGS) entry which is preliminary data.</text>
</comment>
<protein>
    <submittedName>
        <fullName evidence="1">Uncharacterized protein</fullName>
    </submittedName>
</protein>
<sequence>MQGVDGAVKSASSLVYGKAIIAGQQGAALSCLVGNAVTAAAGSPAACATGQSIIFGYPAASSAAITAVADLKVEDFVFNTASGTPAAIRIAQTLADLEDDGCYVEYTQATDANTPFTTDIETTGC</sequence>